<dbReference type="InterPro" id="IPR043130">
    <property type="entry name" value="CDP-OH_PTrfase_TM_dom"/>
</dbReference>
<dbReference type="AlphaFoldDB" id="A0A1G2DXP8"/>
<name>A0A1G2DXP8_9BACT</name>
<reference evidence="2 3" key="1">
    <citation type="journal article" date="2016" name="Nat. Commun.">
        <title>Thousands of microbial genomes shed light on interconnected biogeochemical processes in an aquifer system.</title>
        <authorList>
            <person name="Anantharaman K."/>
            <person name="Brown C.T."/>
            <person name="Hug L.A."/>
            <person name="Sharon I."/>
            <person name="Castelle C.J."/>
            <person name="Probst A.J."/>
            <person name="Thomas B.C."/>
            <person name="Singh A."/>
            <person name="Wilkins M.J."/>
            <person name="Karaoz U."/>
            <person name="Brodie E.L."/>
            <person name="Williams K.H."/>
            <person name="Hubbard S.S."/>
            <person name="Banfield J.F."/>
        </authorList>
    </citation>
    <scope>NUCLEOTIDE SEQUENCE [LARGE SCALE GENOMIC DNA]</scope>
</reference>
<gene>
    <name evidence="2" type="ORF">A2Z68_00365</name>
</gene>
<dbReference type="GO" id="GO:0016780">
    <property type="term" value="F:phosphotransferase activity, for other substituted phosphate groups"/>
    <property type="evidence" value="ECO:0007669"/>
    <property type="project" value="InterPro"/>
</dbReference>
<keyword evidence="1" id="KW-0472">Membrane</keyword>
<feature type="transmembrane region" description="Helical" evidence="1">
    <location>
        <begin position="72"/>
        <end position="100"/>
    </location>
</feature>
<dbReference type="GO" id="GO:0008654">
    <property type="term" value="P:phospholipid biosynthetic process"/>
    <property type="evidence" value="ECO:0007669"/>
    <property type="project" value="InterPro"/>
</dbReference>
<keyword evidence="1" id="KW-0812">Transmembrane</keyword>
<dbReference type="Proteomes" id="UP000176662">
    <property type="component" value="Unassembled WGS sequence"/>
</dbReference>
<organism evidence="2 3">
    <name type="scientific">Candidatus Nealsonbacteria bacterium RBG_13_38_11</name>
    <dbReference type="NCBI Taxonomy" id="1801662"/>
    <lineage>
        <taxon>Bacteria</taxon>
        <taxon>Candidatus Nealsoniibacteriota</taxon>
    </lineage>
</organism>
<dbReference type="Pfam" id="PF01066">
    <property type="entry name" value="CDP-OH_P_transf"/>
    <property type="match status" value="1"/>
</dbReference>
<evidence type="ECO:0000313" key="3">
    <source>
        <dbReference type="Proteomes" id="UP000176662"/>
    </source>
</evidence>
<sequence>MKTKYKNITLSEIRKIRYDYTVDYDNFLGIDVNDWKKNPYTWFKSRFYIAFSAILVFLLLRTRIHPNTITLIYALCGLVGGVLLAIPNNITIFLGIFIFFSKGILDWSDGLLARITNRTSVRGAVLDPWGALTNSIGFQVGLGIYVALHAGNIIYLYLVIIILALRAADLRYFTCQHFAYEIINGSYENKTESKAKIQKNAFQTKKDKEKLLTHLMNFIRDFLDDRARSVDFICLLILIELIFPGIFLTWLIIWAFVFKYVAIFLGGIFLTLRRNWIEDTRDSIFK</sequence>
<feature type="transmembrane region" description="Helical" evidence="1">
    <location>
        <begin position="230"/>
        <end position="247"/>
    </location>
</feature>
<keyword evidence="1" id="KW-1133">Transmembrane helix</keyword>
<comment type="caution">
    <text evidence="2">The sequence shown here is derived from an EMBL/GenBank/DDBJ whole genome shotgun (WGS) entry which is preliminary data.</text>
</comment>
<evidence type="ECO:0000256" key="1">
    <source>
        <dbReference type="SAM" id="Phobius"/>
    </source>
</evidence>
<dbReference type="Gene3D" id="1.20.120.1760">
    <property type="match status" value="1"/>
</dbReference>
<proteinExistence type="predicted"/>
<accession>A0A1G2DXP8</accession>
<evidence type="ECO:0000313" key="2">
    <source>
        <dbReference type="EMBL" id="OGZ18339.1"/>
    </source>
</evidence>
<evidence type="ECO:0008006" key="4">
    <source>
        <dbReference type="Google" id="ProtNLM"/>
    </source>
</evidence>
<feature type="transmembrane region" description="Helical" evidence="1">
    <location>
        <begin position="42"/>
        <end position="60"/>
    </location>
</feature>
<dbReference type="GO" id="GO:0016020">
    <property type="term" value="C:membrane"/>
    <property type="evidence" value="ECO:0007669"/>
    <property type="project" value="InterPro"/>
</dbReference>
<feature type="transmembrane region" description="Helical" evidence="1">
    <location>
        <begin position="142"/>
        <end position="165"/>
    </location>
</feature>
<feature type="transmembrane region" description="Helical" evidence="1">
    <location>
        <begin position="253"/>
        <end position="272"/>
    </location>
</feature>
<protein>
    <recommendedName>
        <fullName evidence="4">CDP-alcohol phosphatidyltransferase</fullName>
    </recommendedName>
</protein>
<dbReference type="EMBL" id="MHLX01000042">
    <property type="protein sequence ID" value="OGZ18339.1"/>
    <property type="molecule type" value="Genomic_DNA"/>
</dbReference>
<dbReference type="InterPro" id="IPR000462">
    <property type="entry name" value="CDP-OH_P_trans"/>
</dbReference>